<name>A0A1L9R4R9_ASPWE</name>
<dbReference type="Proteomes" id="UP000184383">
    <property type="component" value="Unassembled WGS sequence"/>
</dbReference>
<feature type="transmembrane region" description="Helical" evidence="9">
    <location>
        <begin position="152"/>
        <end position="170"/>
    </location>
</feature>
<keyword evidence="6 9" id="KW-0472">Membrane</keyword>
<dbReference type="PROSITE" id="PS00216">
    <property type="entry name" value="SUGAR_TRANSPORT_1"/>
    <property type="match status" value="1"/>
</dbReference>
<feature type="transmembrane region" description="Helical" evidence="9">
    <location>
        <begin position="182"/>
        <end position="204"/>
    </location>
</feature>
<feature type="transmembrane region" description="Helical" evidence="9">
    <location>
        <begin position="443"/>
        <end position="462"/>
    </location>
</feature>
<dbReference type="EMBL" id="KV878218">
    <property type="protein sequence ID" value="OJJ29921.1"/>
    <property type="molecule type" value="Genomic_DNA"/>
</dbReference>
<dbReference type="SUPFAM" id="SSF103473">
    <property type="entry name" value="MFS general substrate transporter"/>
    <property type="match status" value="1"/>
</dbReference>
<evidence type="ECO:0000313" key="11">
    <source>
        <dbReference type="EMBL" id="OJJ29921.1"/>
    </source>
</evidence>
<reference evidence="12" key="1">
    <citation type="journal article" date="2017" name="Genome Biol.">
        <title>Comparative genomics reveals high biological diversity and specific adaptations in the industrially and medically important fungal genus Aspergillus.</title>
        <authorList>
            <person name="de Vries R.P."/>
            <person name="Riley R."/>
            <person name="Wiebenga A."/>
            <person name="Aguilar-Osorio G."/>
            <person name="Amillis S."/>
            <person name="Uchima C.A."/>
            <person name="Anderluh G."/>
            <person name="Asadollahi M."/>
            <person name="Askin M."/>
            <person name="Barry K."/>
            <person name="Battaglia E."/>
            <person name="Bayram O."/>
            <person name="Benocci T."/>
            <person name="Braus-Stromeyer S.A."/>
            <person name="Caldana C."/>
            <person name="Canovas D."/>
            <person name="Cerqueira G.C."/>
            <person name="Chen F."/>
            <person name="Chen W."/>
            <person name="Choi C."/>
            <person name="Clum A."/>
            <person name="Dos Santos R.A."/>
            <person name="Damasio A.R."/>
            <person name="Diallinas G."/>
            <person name="Emri T."/>
            <person name="Fekete E."/>
            <person name="Flipphi M."/>
            <person name="Freyberg S."/>
            <person name="Gallo A."/>
            <person name="Gournas C."/>
            <person name="Habgood R."/>
            <person name="Hainaut M."/>
            <person name="Harispe M.L."/>
            <person name="Henrissat B."/>
            <person name="Hilden K.S."/>
            <person name="Hope R."/>
            <person name="Hossain A."/>
            <person name="Karabika E."/>
            <person name="Karaffa L."/>
            <person name="Karanyi Z."/>
            <person name="Krasevec N."/>
            <person name="Kuo A."/>
            <person name="Kusch H."/>
            <person name="LaButti K."/>
            <person name="Lagendijk E.L."/>
            <person name="Lapidus A."/>
            <person name="Levasseur A."/>
            <person name="Lindquist E."/>
            <person name="Lipzen A."/>
            <person name="Logrieco A.F."/>
            <person name="MacCabe A."/>
            <person name="Maekelae M.R."/>
            <person name="Malavazi I."/>
            <person name="Melin P."/>
            <person name="Meyer V."/>
            <person name="Mielnichuk N."/>
            <person name="Miskei M."/>
            <person name="Molnar A.P."/>
            <person name="Mule G."/>
            <person name="Ngan C.Y."/>
            <person name="Orejas M."/>
            <person name="Orosz E."/>
            <person name="Ouedraogo J.P."/>
            <person name="Overkamp K.M."/>
            <person name="Park H.-S."/>
            <person name="Perrone G."/>
            <person name="Piumi F."/>
            <person name="Punt P.J."/>
            <person name="Ram A.F."/>
            <person name="Ramon A."/>
            <person name="Rauscher S."/>
            <person name="Record E."/>
            <person name="Riano-Pachon D.M."/>
            <person name="Robert V."/>
            <person name="Roehrig J."/>
            <person name="Ruller R."/>
            <person name="Salamov A."/>
            <person name="Salih N.S."/>
            <person name="Samson R.A."/>
            <person name="Sandor E."/>
            <person name="Sanguinetti M."/>
            <person name="Schuetze T."/>
            <person name="Sepcic K."/>
            <person name="Shelest E."/>
            <person name="Sherlock G."/>
            <person name="Sophianopoulou V."/>
            <person name="Squina F.M."/>
            <person name="Sun H."/>
            <person name="Susca A."/>
            <person name="Todd R.B."/>
            <person name="Tsang A."/>
            <person name="Unkles S.E."/>
            <person name="van de Wiele N."/>
            <person name="van Rossen-Uffink D."/>
            <person name="Oliveira J.V."/>
            <person name="Vesth T.C."/>
            <person name="Visser J."/>
            <person name="Yu J.-H."/>
            <person name="Zhou M."/>
            <person name="Andersen M.R."/>
            <person name="Archer D.B."/>
            <person name="Baker S.E."/>
            <person name="Benoit I."/>
            <person name="Brakhage A.A."/>
            <person name="Braus G.H."/>
            <person name="Fischer R."/>
            <person name="Frisvad J.C."/>
            <person name="Goldman G.H."/>
            <person name="Houbraken J."/>
            <person name="Oakley B."/>
            <person name="Pocsi I."/>
            <person name="Scazzocchio C."/>
            <person name="Seiboth B."/>
            <person name="vanKuyk P.A."/>
            <person name="Wortman J."/>
            <person name="Dyer P.S."/>
            <person name="Grigoriev I.V."/>
        </authorList>
    </citation>
    <scope>NUCLEOTIDE SEQUENCE [LARGE SCALE GENOMIC DNA]</scope>
    <source>
        <strain evidence="12">DTO 134E9</strain>
    </source>
</reference>
<proteinExistence type="inferred from homology"/>
<feature type="transmembrane region" description="Helical" evidence="9">
    <location>
        <begin position="374"/>
        <end position="400"/>
    </location>
</feature>
<evidence type="ECO:0000256" key="4">
    <source>
        <dbReference type="ARBA" id="ARBA00022692"/>
    </source>
</evidence>
<evidence type="ECO:0000256" key="8">
    <source>
        <dbReference type="SAM" id="MobiDB-lite"/>
    </source>
</evidence>
<dbReference type="FunFam" id="1.20.1250.20:FF:000061">
    <property type="entry name" value="MFS sugar transporter"/>
    <property type="match status" value="1"/>
</dbReference>
<comment type="similarity">
    <text evidence="2 7">Belongs to the major facilitator superfamily. Sugar transporter (TC 2.A.1.1) family.</text>
</comment>
<dbReference type="InterPro" id="IPR005829">
    <property type="entry name" value="Sugar_transporter_CS"/>
</dbReference>
<evidence type="ECO:0000256" key="9">
    <source>
        <dbReference type="SAM" id="Phobius"/>
    </source>
</evidence>
<sequence length="530" mass="59503">MTAAIEKKPYFGLTGGWLVVWITVACATDMMLFGYDQGVFSGVVVTQDFLQVHDLVGPSKTQVLSTVTAIYDIGCFIGAIIAFSLGERFGRKKSVLCGSAIMCVGVILQASSYSLAQMFVGRIVLGIGNGINTATAPIWQTETAPAQWRGKLVILEMVMNISGYMLVNWINYGLSFHGGAVAWRFPIAFQFVFIFVLFSTVPWLPESPRWLLSHGHDTEALQVLSCLEAKPLNDPYISTQRNEMEYSIQYERDNAVPWRDLFTRKKTNDTKTLRRLILGAGTQFMQQFQGINIMSYYMPTVLIDAVGLSNSMSRLLTACNATSYFVFSCFAVPLVERLGRRGLMLISTCGQLLSFLIITILLRFSENPGNGDRIASASIVFFFLYYIAFSFGMLGVPWLYPTEISSLPMRTKGASVATATNWITNFVIVEITPIGIQNIGWKFWIVWTVFNAVSIPIIYCFYPETANRTLEDLDAYYRTNPPLLVFKDPDAISTKRPLKYIQHEQEELNKNANEKSDLYKAESPMVKHVE</sequence>
<dbReference type="Pfam" id="PF00083">
    <property type="entry name" value="Sugar_tr"/>
    <property type="match status" value="1"/>
</dbReference>
<feature type="transmembrane region" description="Helical" evidence="9">
    <location>
        <begin position="315"/>
        <end position="335"/>
    </location>
</feature>
<keyword evidence="12" id="KW-1185">Reference proteome</keyword>
<evidence type="ECO:0000256" key="1">
    <source>
        <dbReference type="ARBA" id="ARBA00004141"/>
    </source>
</evidence>
<evidence type="ECO:0000256" key="2">
    <source>
        <dbReference type="ARBA" id="ARBA00010992"/>
    </source>
</evidence>
<dbReference type="Gene3D" id="1.20.1250.20">
    <property type="entry name" value="MFS general substrate transporter like domains"/>
    <property type="match status" value="1"/>
</dbReference>
<dbReference type="RefSeq" id="XP_040683598.1">
    <property type="nucleotide sequence ID" value="XM_040829454.1"/>
</dbReference>
<evidence type="ECO:0000313" key="12">
    <source>
        <dbReference type="Proteomes" id="UP000184383"/>
    </source>
</evidence>
<feature type="transmembrane region" description="Helical" evidence="9">
    <location>
        <begin position="95"/>
        <end position="113"/>
    </location>
</feature>
<keyword evidence="5 9" id="KW-1133">Transmembrane helix</keyword>
<dbReference type="PROSITE" id="PS51257">
    <property type="entry name" value="PROKAR_LIPOPROTEIN"/>
    <property type="match status" value="1"/>
</dbReference>
<comment type="subcellular location">
    <subcellularLocation>
        <location evidence="1">Membrane</location>
        <topology evidence="1">Multi-pass membrane protein</topology>
    </subcellularLocation>
</comment>
<dbReference type="VEuPathDB" id="FungiDB:ASPWEDRAFT_143956"/>
<evidence type="ECO:0000259" key="10">
    <source>
        <dbReference type="PROSITE" id="PS50850"/>
    </source>
</evidence>
<protein>
    <recommendedName>
        <fullName evidence="10">Major facilitator superfamily (MFS) profile domain-containing protein</fullName>
    </recommendedName>
</protein>
<evidence type="ECO:0000256" key="3">
    <source>
        <dbReference type="ARBA" id="ARBA00022448"/>
    </source>
</evidence>
<dbReference type="InterPro" id="IPR036259">
    <property type="entry name" value="MFS_trans_sf"/>
</dbReference>
<feature type="transmembrane region" description="Helical" evidence="9">
    <location>
        <begin position="63"/>
        <end position="83"/>
    </location>
</feature>
<keyword evidence="3 7" id="KW-0813">Transport</keyword>
<dbReference type="PANTHER" id="PTHR48022:SF26">
    <property type="entry name" value="MAJOR FACILITATOR SUPERFAMILY (MFS) PROFILE DOMAIN-CONTAINING PROTEIN-RELATED"/>
    <property type="match status" value="1"/>
</dbReference>
<keyword evidence="4 9" id="KW-0812">Transmembrane</keyword>
<dbReference type="AlphaFoldDB" id="A0A1L9R4R9"/>
<evidence type="ECO:0000256" key="6">
    <source>
        <dbReference type="ARBA" id="ARBA00023136"/>
    </source>
</evidence>
<feature type="transmembrane region" description="Helical" evidence="9">
    <location>
        <begin position="12"/>
        <end position="35"/>
    </location>
</feature>
<dbReference type="InterPro" id="IPR050360">
    <property type="entry name" value="MFS_Sugar_Transporters"/>
</dbReference>
<dbReference type="PROSITE" id="PS50850">
    <property type="entry name" value="MFS"/>
    <property type="match status" value="1"/>
</dbReference>
<feature type="region of interest" description="Disordered" evidence="8">
    <location>
        <begin position="507"/>
        <end position="530"/>
    </location>
</feature>
<dbReference type="PANTHER" id="PTHR48022">
    <property type="entry name" value="PLASTIDIC GLUCOSE TRANSPORTER 4"/>
    <property type="match status" value="1"/>
</dbReference>
<evidence type="ECO:0000256" key="5">
    <source>
        <dbReference type="ARBA" id="ARBA00022989"/>
    </source>
</evidence>
<gene>
    <name evidence="11" type="ORF">ASPWEDRAFT_143956</name>
</gene>
<feature type="transmembrane region" description="Helical" evidence="9">
    <location>
        <begin position="341"/>
        <end position="362"/>
    </location>
</feature>
<dbReference type="OrthoDB" id="6339427at2759"/>
<dbReference type="InterPro" id="IPR020846">
    <property type="entry name" value="MFS_dom"/>
</dbReference>
<dbReference type="GeneID" id="63745302"/>
<dbReference type="InterPro" id="IPR005828">
    <property type="entry name" value="MFS_sugar_transport-like"/>
</dbReference>
<organism evidence="11 12">
    <name type="scientific">Aspergillus wentii DTO 134E9</name>
    <dbReference type="NCBI Taxonomy" id="1073089"/>
    <lineage>
        <taxon>Eukaryota</taxon>
        <taxon>Fungi</taxon>
        <taxon>Dikarya</taxon>
        <taxon>Ascomycota</taxon>
        <taxon>Pezizomycotina</taxon>
        <taxon>Eurotiomycetes</taxon>
        <taxon>Eurotiomycetidae</taxon>
        <taxon>Eurotiales</taxon>
        <taxon>Aspergillaceae</taxon>
        <taxon>Aspergillus</taxon>
        <taxon>Aspergillus subgen. Cremei</taxon>
    </lineage>
</organism>
<dbReference type="GO" id="GO:0005351">
    <property type="term" value="F:carbohydrate:proton symporter activity"/>
    <property type="evidence" value="ECO:0007669"/>
    <property type="project" value="TreeGrafter"/>
</dbReference>
<dbReference type="PRINTS" id="PR00171">
    <property type="entry name" value="SUGRTRNSPORT"/>
</dbReference>
<dbReference type="NCBIfam" id="TIGR00879">
    <property type="entry name" value="SP"/>
    <property type="match status" value="1"/>
</dbReference>
<accession>A0A1L9R4R9</accession>
<feature type="domain" description="Major facilitator superfamily (MFS) profile" evidence="10">
    <location>
        <begin position="22"/>
        <end position="466"/>
    </location>
</feature>
<evidence type="ECO:0000256" key="7">
    <source>
        <dbReference type="RuleBase" id="RU003346"/>
    </source>
</evidence>
<dbReference type="InterPro" id="IPR003663">
    <property type="entry name" value="Sugar/inositol_transpt"/>
</dbReference>
<dbReference type="GO" id="GO:0016020">
    <property type="term" value="C:membrane"/>
    <property type="evidence" value="ECO:0007669"/>
    <property type="project" value="UniProtKB-SubCell"/>
</dbReference>